<accession>A0A9N9LKF5</accession>
<evidence type="ECO:0000313" key="3">
    <source>
        <dbReference type="Proteomes" id="UP000701801"/>
    </source>
</evidence>
<dbReference type="EMBL" id="CAJVRM010000149">
    <property type="protein sequence ID" value="CAG8975728.1"/>
    <property type="molecule type" value="Genomic_DNA"/>
</dbReference>
<evidence type="ECO:0000256" key="1">
    <source>
        <dbReference type="SAM" id="MobiDB-lite"/>
    </source>
</evidence>
<dbReference type="AlphaFoldDB" id="A0A9N9LKF5"/>
<evidence type="ECO:0000313" key="2">
    <source>
        <dbReference type="EMBL" id="CAG8975728.1"/>
    </source>
</evidence>
<proteinExistence type="predicted"/>
<gene>
    <name evidence="2" type="ORF">HYALB_00011199</name>
</gene>
<dbReference type="Proteomes" id="UP000701801">
    <property type="component" value="Unassembled WGS sequence"/>
</dbReference>
<feature type="compositionally biased region" description="Polar residues" evidence="1">
    <location>
        <begin position="84"/>
        <end position="104"/>
    </location>
</feature>
<name>A0A9N9LKF5_9HELO</name>
<feature type="compositionally biased region" description="Basic and acidic residues" evidence="1">
    <location>
        <begin position="72"/>
        <end position="81"/>
    </location>
</feature>
<protein>
    <submittedName>
        <fullName evidence="2">Uncharacterized protein</fullName>
    </submittedName>
</protein>
<reference evidence="2" key="1">
    <citation type="submission" date="2021-07" db="EMBL/GenBank/DDBJ databases">
        <authorList>
            <person name="Durling M."/>
        </authorList>
    </citation>
    <scope>NUCLEOTIDE SEQUENCE</scope>
</reference>
<feature type="region of interest" description="Disordered" evidence="1">
    <location>
        <begin position="72"/>
        <end position="104"/>
    </location>
</feature>
<organism evidence="2 3">
    <name type="scientific">Hymenoscyphus albidus</name>
    <dbReference type="NCBI Taxonomy" id="595503"/>
    <lineage>
        <taxon>Eukaryota</taxon>
        <taxon>Fungi</taxon>
        <taxon>Dikarya</taxon>
        <taxon>Ascomycota</taxon>
        <taxon>Pezizomycotina</taxon>
        <taxon>Leotiomycetes</taxon>
        <taxon>Helotiales</taxon>
        <taxon>Helotiaceae</taxon>
        <taxon>Hymenoscyphus</taxon>
    </lineage>
</organism>
<keyword evidence="3" id="KW-1185">Reference proteome</keyword>
<sequence length="104" mass="11534">MVPNTSQGKNTYIEAVNKVIVTPTFTFTVAFMLHTTGNGKTNMTKNRREEKPGVYASTISFGSPDQRHGIALKDHNRHPGDSLKNYNNSQNVYYPSSETKAGNL</sequence>
<comment type="caution">
    <text evidence="2">The sequence shown here is derived from an EMBL/GenBank/DDBJ whole genome shotgun (WGS) entry which is preliminary data.</text>
</comment>